<keyword evidence="2" id="KW-1185">Reference proteome</keyword>
<evidence type="ECO:0000313" key="2">
    <source>
        <dbReference type="Proteomes" id="UP000324222"/>
    </source>
</evidence>
<dbReference type="AlphaFoldDB" id="A0A5B7I0L9"/>
<dbReference type="EMBL" id="VSRR010045441">
    <property type="protein sequence ID" value="MPC77272.1"/>
    <property type="molecule type" value="Genomic_DNA"/>
</dbReference>
<accession>A0A5B7I0L9</accession>
<comment type="caution">
    <text evidence="1">The sequence shown here is derived from an EMBL/GenBank/DDBJ whole genome shotgun (WGS) entry which is preliminary data.</text>
</comment>
<gene>
    <name evidence="1" type="ORF">E2C01_071723</name>
</gene>
<sequence>MRDDKKFSRSRSDQINYQPEVIDTKRMSRGLYSLPAPGWPRSASLATLVLVRRPRRAARARTAAVDETKCDIRFFKINIMA</sequence>
<proteinExistence type="predicted"/>
<reference evidence="1 2" key="1">
    <citation type="submission" date="2019-05" db="EMBL/GenBank/DDBJ databases">
        <title>Another draft genome of Portunus trituberculatus and its Hox gene families provides insights of decapod evolution.</title>
        <authorList>
            <person name="Jeong J.-H."/>
            <person name="Song I."/>
            <person name="Kim S."/>
            <person name="Choi T."/>
            <person name="Kim D."/>
            <person name="Ryu S."/>
            <person name="Kim W."/>
        </authorList>
    </citation>
    <scope>NUCLEOTIDE SEQUENCE [LARGE SCALE GENOMIC DNA]</scope>
    <source>
        <tissue evidence="1">Muscle</tissue>
    </source>
</reference>
<protein>
    <submittedName>
        <fullName evidence="1">Uncharacterized protein</fullName>
    </submittedName>
</protein>
<dbReference type="Proteomes" id="UP000324222">
    <property type="component" value="Unassembled WGS sequence"/>
</dbReference>
<organism evidence="1 2">
    <name type="scientific">Portunus trituberculatus</name>
    <name type="common">Swimming crab</name>
    <name type="synonym">Neptunus trituberculatus</name>
    <dbReference type="NCBI Taxonomy" id="210409"/>
    <lineage>
        <taxon>Eukaryota</taxon>
        <taxon>Metazoa</taxon>
        <taxon>Ecdysozoa</taxon>
        <taxon>Arthropoda</taxon>
        <taxon>Crustacea</taxon>
        <taxon>Multicrustacea</taxon>
        <taxon>Malacostraca</taxon>
        <taxon>Eumalacostraca</taxon>
        <taxon>Eucarida</taxon>
        <taxon>Decapoda</taxon>
        <taxon>Pleocyemata</taxon>
        <taxon>Brachyura</taxon>
        <taxon>Eubrachyura</taxon>
        <taxon>Portunoidea</taxon>
        <taxon>Portunidae</taxon>
        <taxon>Portuninae</taxon>
        <taxon>Portunus</taxon>
    </lineage>
</organism>
<name>A0A5B7I0L9_PORTR</name>
<evidence type="ECO:0000313" key="1">
    <source>
        <dbReference type="EMBL" id="MPC77272.1"/>
    </source>
</evidence>